<dbReference type="SUPFAM" id="SSF82671">
    <property type="entry name" value="SEA domain"/>
    <property type="match status" value="1"/>
</dbReference>
<evidence type="ECO:0000256" key="12">
    <source>
        <dbReference type="ARBA" id="ARBA00023170"/>
    </source>
</evidence>
<evidence type="ECO:0000256" key="7">
    <source>
        <dbReference type="ARBA" id="ARBA00022737"/>
    </source>
</evidence>
<feature type="non-terminal residue" evidence="23">
    <location>
        <position position="1"/>
    </location>
</feature>
<dbReference type="PANTHER" id="PTHR12011">
    <property type="entry name" value="ADHESION G-PROTEIN COUPLED RECEPTOR"/>
    <property type="match status" value="1"/>
</dbReference>
<feature type="domain" description="Ig-like" evidence="21">
    <location>
        <begin position="259"/>
        <end position="362"/>
    </location>
</feature>
<dbReference type="GO" id="GO:0004930">
    <property type="term" value="F:G protein-coupled receptor activity"/>
    <property type="evidence" value="ECO:0007669"/>
    <property type="project" value="UniProtKB-KW"/>
</dbReference>
<evidence type="ECO:0000313" key="23">
    <source>
        <dbReference type="EMBL" id="RMX37324.1"/>
    </source>
</evidence>
<keyword evidence="14" id="KW-0807">Transducer</keyword>
<organism evidence="23 24">
    <name type="scientific">Pocillopora damicornis</name>
    <name type="common">Cauliflower coral</name>
    <name type="synonym">Millepora damicornis</name>
    <dbReference type="NCBI Taxonomy" id="46731"/>
    <lineage>
        <taxon>Eukaryota</taxon>
        <taxon>Metazoa</taxon>
        <taxon>Cnidaria</taxon>
        <taxon>Anthozoa</taxon>
        <taxon>Hexacorallia</taxon>
        <taxon>Scleractinia</taxon>
        <taxon>Astrocoeniina</taxon>
        <taxon>Pocilloporidae</taxon>
        <taxon>Pocillopora</taxon>
    </lineage>
</organism>
<dbReference type="Pfam" id="PF00002">
    <property type="entry name" value="7tm_2"/>
    <property type="match status" value="1"/>
</dbReference>
<comment type="subcellular location">
    <subcellularLocation>
        <location evidence="1">Cell membrane</location>
        <topology evidence="1">Multi-pass membrane protein</topology>
    </subcellularLocation>
</comment>
<feature type="domain" description="Ig-like" evidence="21">
    <location>
        <begin position="902"/>
        <end position="991"/>
    </location>
</feature>
<dbReference type="Pfam" id="PF16489">
    <property type="entry name" value="GAIN"/>
    <property type="match status" value="1"/>
</dbReference>
<dbReference type="SUPFAM" id="SSF111418">
    <property type="entry name" value="Hormone receptor domain"/>
    <property type="match status" value="1"/>
</dbReference>
<dbReference type="PRINTS" id="PR01694">
    <property type="entry name" value="BAIPRECURSOR"/>
</dbReference>
<reference evidence="23 24" key="1">
    <citation type="journal article" date="2018" name="Sci. Rep.">
        <title>Comparative analysis of the Pocillopora damicornis genome highlights role of immune system in coral evolution.</title>
        <authorList>
            <person name="Cunning R."/>
            <person name="Bay R.A."/>
            <person name="Gillette P."/>
            <person name="Baker A.C."/>
            <person name="Traylor-Knowles N."/>
        </authorList>
    </citation>
    <scope>NUCLEOTIDE SEQUENCE [LARGE SCALE GENOMIC DNA]</scope>
    <source>
        <strain evidence="23">RSMAS</strain>
        <tissue evidence="23">Whole animal</tissue>
    </source>
</reference>
<dbReference type="InterPro" id="IPR036179">
    <property type="entry name" value="Ig-like_dom_sf"/>
</dbReference>
<dbReference type="InterPro" id="IPR003598">
    <property type="entry name" value="Ig_sub2"/>
</dbReference>
<dbReference type="InterPro" id="IPR013098">
    <property type="entry name" value="Ig_I-set"/>
</dbReference>
<dbReference type="InterPro" id="IPR013783">
    <property type="entry name" value="Ig-like_fold"/>
</dbReference>
<dbReference type="InterPro" id="IPR017983">
    <property type="entry name" value="GPCR_2_secretin-like_CS"/>
</dbReference>
<evidence type="ECO:0000256" key="1">
    <source>
        <dbReference type="ARBA" id="ARBA00004651"/>
    </source>
</evidence>
<feature type="transmembrane region" description="Helical" evidence="16">
    <location>
        <begin position="1526"/>
        <end position="1548"/>
    </location>
</feature>
<evidence type="ECO:0000259" key="17">
    <source>
        <dbReference type="PROSITE" id="PS50024"/>
    </source>
</evidence>
<feature type="domain" description="G-protein coupled receptors family 2 profile 2" evidence="20">
    <location>
        <begin position="1453"/>
        <end position="1695"/>
    </location>
</feature>
<feature type="domain" description="Fibronectin type-III" evidence="22">
    <location>
        <begin position="472"/>
        <end position="576"/>
    </location>
</feature>
<evidence type="ECO:0000259" key="20">
    <source>
        <dbReference type="PROSITE" id="PS50261"/>
    </source>
</evidence>
<dbReference type="PROSITE" id="PS00650">
    <property type="entry name" value="G_PROTEIN_RECEP_F2_2"/>
    <property type="match status" value="1"/>
</dbReference>
<dbReference type="PROSITE" id="PS50261">
    <property type="entry name" value="G_PROTEIN_RECEP_F2_4"/>
    <property type="match status" value="1"/>
</dbReference>
<evidence type="ECO:0000256" key="10">
    <source>
        <dbReference type="ARBA" id="ARBA00023136"/>
    </source>
</evidence>
<evidence type="ECO:0000256" key="6">
    <source>
        <dbReference type="ARBA" id="ARBA00022729"/>
    </source>
</evidence>
<evidence type="ECO:0000256" key="3">
    <source>
        <dbReference type="ARBA" id="ARBA00022475"/>
    </source>
</evidence>
<keyword evidence="4" id="KW-0597">Phosphoprotein</keyword>
<dbReference type="SMART" id="SM00409">
    <property type="entry name" value="IG"/>
    <property type="match status" value="5"/>
</dbReference>
<name>A0A3M6T7Q3_POCDA</name>
<dbReference type="Pfam" id="PF13927">
    <property type="entry name" value="Ig_3"/>
    <property type="match status" value="1"/>
</dbReference>
<dbReference type="InterPro" id="IPR036364">
    <property type="entry name" value="SEA_dom_sf"/>
</dbReference>
<evidence type="ECO:0008006" key="25">
    <source>
        <dbReference type="Google" id="ProtNLM"/>
    </source>
</evidence>
<feature type="domain" description="Fibronectin type-III" evidence="22">
    <location>
        <begin position="581"/>
        <end position="679"/>
    </location>
</feature>
<feature type="domain" description="Fibronectin type-III" evidence="22">
    <location>
        <begin position="684"/>
        <end position="795"/>
    </location>
</feature>
<keyword evidence="10 16" id="KW-0472">Membrane</keyword>
<keyword evidence="8 16" id="KW-1133">Transmembrane helix</keyword>
<dbReference type="SMART" id="SM00408">
    <property type="entry name" value="IGc2"/>
    <property type="match status" value="3"/>
</dbReference>
<feature type="region of interest" description="Disordered" evidence="15">
    <location>
        <begin position="1708"/>
        <end position="1845"/>
    </location>
</feature>
<keyword evidence="6" id="KW-0732">Signal</keyword>
<feature type="domain" description="SEA" evidence="17">
    <location>
        <begin position="796"/>
        <end position="900"/>
    </location>
</feature>
<dbReference type="InterPro" id="IPR036116">
    <property type="entry name" value="FN3_sf"/>
</dbReference>
<feature type="domain" description="G-protein coupled receptors family 2 profile 1" evidence="19">
    <location>
        <begin position="1065"/>
        <end position="1147"/>
    </location>
</feature>
<dbReference type="OrthoDB" id="5989160at2759"/>
<evidence type="ECO:0000256" key="9">
    <source>
        <dbReference type="ARBA" id="ARBA00023040"/>
    </source>
</evidence>
<dbReference type="InterPro" id="IPR003599">
    <property type="entry name" value="Ig_sub"/>
</dbReference>
<evidence type="ECO:0000256" key="15">
    <source>
        <dbReference type="SAM" id="MobiDB-lite"/>
    </source>
</evidence>
<dbReference type="InterPro" id="IPR008077">
    <property type="entry name" value="GPCR_2_brain_angio_inhib"/>
</dbReference>
<dbReference type="InterPro" id="IPR000082">
    <property type="entry name" value="SEA_dom"/>
</dbReference>
<feature type="transmembrane region" description="Helical" evidence="16">
    <location>
        <begin position="1560"/>
        <end position="1579"/>
    </location>
</feature>
<dbReference type="PROSITE" id="PS50024">
    <property type="entry name" value="SEA"/>
    <property type="match status" value="1"/>
</dbReference>
<dbReference type="InterPro" id="IPR003961">
    <property type="entry name" value="FN3_dom"/>
</dbReference>
<feature type="transmembrane region" description="Helical" evidence="16">
    <location>
        <begin position="1643"/>
        <end position="1665"/>
    </location>
</feature>
<keyword evidence="24" id="KW-1185">Reference proteome</keyword>
<feature type="domain" description="GAIN-B" evidence="18">
    <location>
        <begin position="1276"/>
        <end position="1444"/>
    </location>
</feature>
<comment type="similarity">
    <text evidence="2">Belongs to the G-protein coupled receptor 2 family. Adhesion G-protein coupled receptor (ADGR) subfamily.</text>
</comment>
<feature type="transmembrane region" description="Helical" evidence="16">
    <location>
        <begin position="1671"/>
        <end position="1694"/>
    </location>
</feature>
<dbReference type="Pfam" id="PF07679">
    <property type="entry name" value="I-set"/>
    <property type="match status" value="1"/>
</dbReference>
<dbReference type="InterPro" id="IPR036445">
    <property type="entry name" value="GPCR_2_extracell_dom_sf"/>
</dbReference>
<protein>
    <recommendedName>
        <fullName evidence="25">G-protein coupled receptors family 2 profile 2 domain-containing protein</fullName>
    </recommendedName>
</protein>
<keyword evidence="5 16" id="KW-0812">Transmembrane</keyword>
<dbReference type="CDD" id="cd00096">
    <property type="entry name" value="Ig"/>
    <property type="match status" value="1"/>
</dbReference>
<evidence type="ECO:0000259" key="18">
    <source>
        <dbReference type="PROSITE" id="PS50221"/>
    </source>
</evidence>
<feature type="transmembrane region" description="Helical" evidence="16">
    <location>
        <begin position="1489"/>
        <end position="1506"/>
    </location>
</feature>
<proteinExistence type="inferred from homology"/>
<evidence type="ECO:0000256" key="14">
    <source>
        <dbReference type="ARBA" id="ARBA00023224"/>
    </source>
</evidence>
<feature type="compositionally biased region" description="Polar residues" evidence="15">
    <location>
        <begin position="1819"/>
        <end position="1843"/>
    </location>
</feature>
<dbReference type="SMART" id="SM00303">
    <property type="entry name" value="GPS"/>
    <property type="match status" value="1"/>
</dbReference>
<dbReference type="Pfam" id="PF01390">
    <property type="entry name" value="SEA"/>
    <property type="match status" value="1"/>
</dbReference>
<evidence type="ECO:0000256" key="5">
    <source>
        <dbReference type="ARBA" id="ARBA00022692"/>
    </source>
</evidence>
<dbReference type="InterPro" id="IPR000832">
    <property type="entry name" value="GPCR_2_secretin-like"/>
</dbReference>
<feature type="transmembrane region" description="Helical" evidence="16">
    <location>
        <begin position="1599"/>
        <end position="1622"/>
    </location>
</feature>
<feature type="domain" description="Ig-like" evidence="21">
    <location>
        <begin position="371"/>
        <end position="462"/>
    </location>
</feature>
<dbReference type="STRING" id="46731.A0A3M6T7Q3"/>
<feature type="compositionally biased region" description="Polar residues" evidence="15">
    <location>
        <begin position="1710"/>
        <end position="1736"/>
    </location>
</feature>
<dbReference type="Gene3D" id="2.60.220.50">
    <property type="match status" value="1"/>
</dbReference>
<dbReference type="EMBL" id="RCHS01004154">
    <property type="protein sequence ID" value="RMX37324.1"/>
    <property type="molecule type" value="Genomic_DNA"/>
</dbReference>
<keyword evidence="9" id="KW-0297">G-protein coupled receptor</keyword>
<evidence type="ECO:0000259" key="22">
    <source>
        <dbReference type="PROSITE" id="PS50853"/>
    </source>
</evidence>
<dbReference type="Pfam" id="PF01825">
    <property type="entry name" value="GPS"/>
    <property type="match status" value="1"/>
</dbReference>
<evidence type="ECO:0000259" key="21">
    <source>
        <dbReference type="PROSITE" id="PS50835"/>
    </source>
</evidence>
<dbReference type="Gene3D" id="4.10.1240.10">
    <property type="entry name" value="GPCR, family 2, extracellular hormone receptor domain"/>
    <property type="match status" value="1"/>
</dbReference>
<dbReference type="Proteomes" id="UP000275408">
    <property type="component" value="Unassembled WGS sequence"/>
</dbReference>
<evidence type="ECO:0000256" key="8">
    <source>
        <dbReference type="ARBA" id="ARBA00022989"/>
    </source>
</evidence>
<dbReference type="Pfam" id="PF13895">
    <property type="entry name" value="Ig_2"/>
    <property type="match status" value="1"/>
</dbReference>
<keyword evidence="11" id="KW-1015">Disulfide bond</keyword>
<comment type="caution">
    <text evidence="23">The sequence shown here is derived from an EMBL/GenBank/DDBJ whole genome shotgun (WGS) entry which is preliminary data.</text>
</comment>
<dbReference type="InterPro" id="IPR001879">
    <property type="entry name" value="GPCR_2_extracellular_dom"/>
</dbReference>
<sequence length="2001" mass="221107">DNRYALHYNPVKILGFVPIFEVPTCAAVLEISLVETAHPVITFTARIGVSQLVDRDLIPHITAVFPPDLTNYNAQRQNIPVAITVASNTPFPKTFKWSLNGSALRLNQEPTYDRVLTTRHGDLGIRFGILSDEGDYQVFMSNAFGTMFSKKVGLKFSVVGPFSSYRVRNVSMVENESFRLPCGSLSYKYRVSYSWSTQRPGMSLFPISSSFRPRILMEPNGDLLFSPVTANDVNHFMASGGRLKCSVTDLHRARNFISPNIFLHVKSSASQYTNLKFYTTPAGSYTLATGDQFYLNCTAGGSETPDISWYKDNVQIVATGDLFQYMNYNRTLRLGSLRSISHNGIYKCVAGISGAILQKTTTLKVIDKIEPVYDQEVHPFYDIREGKHGGTVTLFCNTTGDLKSSPTWYYNGAKLQHSLKFLNRWSVSSSSGILTIRNLKVKDFGVFQCVVKNPVSENYRVSYLVVTGAPLPPVNVKTTNCSNFSTILTWDVRLLSDLLPPDRFIIEWSARYASLEQFTLIPFTKLAEVPSSVRSYAVNNLKPNTEVHFRIRAKNQIGVGFPGLSLEKPLCITRSKRPTLYPKNLQIVPRKVNGELQMNWTTLDPLDWGGAGCKYRVFYRPNTPNAPWTNKTSFDRCDLNFILERGVLTNQEYEVRIRTENIEGPGPMSPSIFGLSGQNRLFQSPTDITVVRVNASSVEIKWTPFVPKPPQSVDGHYIYIWQGRRTYRQPNEESVEILLIPDYAIRVKVVGGNIVTGVVSGLTPWTNYTVVVQGYNSAGLGPPSDEVVFVRTLDSQDSYYILTLRITSENFSEDLKDPISSRFKALKENVTREITKLYSRHGWFKRATVLSFSPGSVQAEIQLEAASPNMSFLQQVVSQADNLGNFSLDRNRTKLQSQAGIQSVTIQASHLMVNVTGRFVINCTVIGGPPDLQITWSKGGNIIGLSHRTKVETNGGYSRLTVRDAMASDEGVYVCQAGKGSQIGTANVSVQVVPVLRISPRAVSEFVGGKASFSCRVVSGVRQGASVVVVEVTSEGLEFLNDRPSYTATNLEIPGGGESYVREFVCVMRSQEGSVLAMSEMAELIIIKPDVPRCREEWLKGVLWSATAAEQTDIKPCPPGARGKVSRFCAVNGKWENANFVDCSSREFLRLGDEIEAVTEGFQTNFTAKQILSELLNVTLPNVNSTQKSPEIFGGDLVIAVNVLVKVADYNAKQGNVSNEEDVKNFVQVASNLLEPVNRVTWQELENLGDSRSRILVKAVDDYGLGVAATFTGSSKYTVVQATNVLVRIDRVQGDNPLRTEGLSVSYNQSSIHLPGEAFSSSPDSRAITSVLLTLNDVLPLDKETKDKKQAVTANTTVVSSTVYPRPPNVFKQPVKIVLENKRVNVPAEVDVKRKCVFWRPGGGGVWQTNGCRLVAEESNVSITTCECNHLTVFASLMDPHDAPIEQSHKKALEIISIIGCSISLLAVIVTMAVTVFFWRAVKSPRAKVLLNLCAAVAICCILVIAEGSARNNETGCTIMAALLHYFLLALFCWMLCEGVLLYILLVKVFGGGADDKVKYFYLLGWGFPVVIVAISLGATQAVGYGSSEACWLDVKSGVVWAFIGPAILIISINIVVFILVIRQMMGTRHIQNKTQFEKVKAGVKASAVVLPLLGIAWLFGLLSISSSTIAFKYIFVIANSLQGLMIFIFHCLLNKQIQDAVKRIRDKSSSGASTTPKTKPSPVQNPKNVINLTSNAKKKRSNKAQNDYEMVDSLKSQSDSPLPRRDAINDMSISEEPENPKAPLQKQLPLYDNKKGSPHITCAQEKNTRRYSVEETAEQNTSPDSGTKSEGLTQGGSTTVPSTDDILCSIDGITNHINEKPPGYDVPLFHKTPDADKIPNDGVPSRMYENSPIGNAPSEDIDVVITQEDVACVLEDEPPLQGAVHPESNDRIRTVKQDELREVPDDVKNDEDFDSSGSLWRRLRQNIFKDSYKAKKTGISPDLSDNRRDVYDTVEDQELV</sequence>
<dbReference type="Pfam" id="PF00041">
    <property type="entry name" value="fn3"/>
    <property type="match status" value="2"/>
</dbReference>
<dbReference type="Gene3D" id="3.30.70.960">
    <property type="entry name" value="SEA domain"/>
    <property type="match status" value="1"/>
</dbReference>
<feature type="transmembrane region" description="Helical" evidence="16">
    <location>
        <begin position="1455"/>
        <end position="1477"/>
    </location>
</feature>
<dbReference type="Gene3D" id="1.20.1070.10">
    <property type="entry name" value="Rhodopsin 7-helix transmembrane proteins"/>
    <property type="match status" value="1"/>
</dbReference>
<dbReference type="PROSITE" id="PS50853">
    <property type="entry name" value="FN3"/>
    <property type="match status" value="3"/>
</dbReference>
<evidence type="ECO:0000256" key="16">
    <source>
        <dbReference type="SAM" id="Phobius"/>
    </source>
</evidence>
<dbReference type="InterPro" id="IPR057244">
    <property type="entry name" value="GAIN_B"/>
</dbReference>
<dbReference type="InterPro" id="IPR032471">
    <property type="entry name" value="AGRL2-4_GAIN_subdom_A"/>
</dbReference>
<evidence type="ECO:0000256" key="2">
    <source>
        <dbReference type="ARBA" id="ARBA00007343"/>
    </source>
</evidence>
<dbReference type="CDD" id="cd15040">
    <property type="entry name" value="7tmB2_Adhesion"/>
    <property type="match status" value="1"/>
</dbReference>
<evidence type="ECO:0000256" key="4">
    <source>
        <dbReference type="ARBA" id="ARBA00022553"/>
    </source>
</evidence>
<accession>A0A3M6T7Q3</accession>
<dbReference type="Gene3D" id="1.25.40.610">
    <property type="match status" value="1"/>
</dbReference>
<dbReference type="InterPro" id="IPR000203">
    <property type="entry name" value="GPS"/>
</dbReference>
<evidence type="ECO:0000256" key="11">
    <source>
        <dbReference type="ARBA" id="ARBA00023157"/>
    </source>
</evidence>
<evidence type="ECO:0000256" key="13">
    <source>
        <dbReference type="ARBA" id="ARBA00023180"/>
    </source>
</evidence>
<dbReference type="CDD" id="cd00063">
    <property type="entry name" value="FN3"/>
    <property type="match status" value="3"/>
</dbReference>
<dbReference type="InterPro" id="IPR007110">
    <property type="entry name" value="Ig-like_dom"/>
</dbReference>
<gene>
    <name evidence="23" type="ORF">pdam_00008942</name>
</gene>
<keyword evidence="13" id="KW-0325">Glycoprotein</keyword>
<evidence type="ECO:0000259" key="19">
    <source>
        <dbReference type="PROSITE" id="PS50227"/>
    </source>
</evidence>
<dbReference type="SUPFAM" id="SSF81321">
    <property type="entry name" value="Family A G protein-coupled receptor-like"/>
    <property type="match status" value="1"/>
</dbReference>
<dbReference type="SMART" id="SM00008">
    <property type="entry name" value="HormR"/>
    <property type="match status" value="1"/>
</dbReference>
<dbReference type="Gene3D" id="2.60.40.10">
    <property type="entry name" value="Immunoglobulins"/>
    <property type="match status" value="6"/>
</dbReference>
<dbReference type="PROSITE" id="PS50227">
    <property type="entry name" value="G_PROTEIN_RECEP_F2_3"/>
    <property type="match status" value="1"/>
</dbReference>
<dbReference type="SUPFAM" id="SSF48726">
    <property type="entry name" value="Immunoglobulin"/>
    <property type="match status" value="4"/>
</dbReference>
<dbReference type="SMART" id="SM00060">
    <property type="entry name" value="FN3"/>
    <property type="match status" value="3"/>
</dbReference>
<keyword evidence="3" id="KW-1003">Cell membrane</keyword>
<dbReference type="FunFam" id="1.20.1070.10:FF:000058">
    <property type="entry name" value="Adhesion G protein-coupled receptor F5"/>
    <property type="match status" value="1"/>
</dbReference>
<dbReference type="InterPro" id="IPR046338">
    <property type="entry name" value="GAIN_dom_sf"/>
</dbReference>
<dbReference type="GO" id="GO:0005886">
    <property type="term" value="C:plasma membrane"/>
    <property type="evidence" value="ECO:0007669"/>
    <property type="project" value="UniProtKB-SubCell"/>
</dbReference>
<evidence type="ECO:0000313" key="24">
    <source>
        <dbReference type="Proteomes" id="UP000275408"/>
    </source>
</evidence>
<dbReference type="SUPFAM" id="SSF49265">
    <property type="entry name" value="Fibronectin type III"/>
    <property type="match status" value="2"/>
</dbReference>
<dbReference type="InterPro" id="IPR017981">
    <property type="entry name" value="GPCR_2-like_7TM"/>
</dbReference>
<dbReference type="PROSITE" id="PS50835">
    <property type="entry name" value="IG_LIKE"/>
    <property type="match status" value="3"/>
</dbReference>
<keyword evidence="7" id="KW-0677">Repeat</keyword>
<dbReference type="PROSITE" id="PS50221">
    <property type="entry name" value="GAIN_B"/>
    <property type="match status" value="1"/>
</dbReference>
<dbReference type="Pfam" id="PF02793">
    <property type="entry name" value="HRM"/>
    <property type="match status" value="1"/>
</dbReference>
<dbReference type="GO" id="GO:0007166">
    <property type="term" value="P:cell surface receptor signaling pathway"/>
    <property type="evidence" value="ECO:0007669"/>
    <property type="project" value="InterPro"/>
</dbReference>
<dbReference type="PANTHER" id="PTHR12011:SF347">
    <property type="entry name" value="FI21270P1-RELATED"/>
    <property type="match status" value="1"/>
</dbReference>
<dbReference type="PRINTS" id="PR00249">
    <property type="entry name" value="GPCRSECRETIN"/>
</dbReference>
<keyword evidence="12" id="KW-0675">Receptor</keyword>